<name>A0AA41W5H2_9GAMM</name>
<evidence type="ECO:0000256" key="1">
    <source>
        <dbReference type="SAM" id="SignalP"/>
    </source>
</evidence>
<dbReference type="EMBL" id="JAMQGP010000002">
    <property type="protein sequence ID" value="MCM2678995.1"/>
    <property type="molecule type" value="Genomic_DNA"/>
</dbReference>
<dbReference type="SUPFAM" id="SSF101596">
    <property type="entry name" value="Dextranase, N-terminal domain"/>
    <property type="match status" value="1"/>
</dbReference>
<dbReference type="Gene3D" id="2.60.350.10">
    <property type="entry name" value="Dextranase, N-terminal"/>
    <property type="match status" value="1"/>
</dbReference>
<dbReference type="InterPro" id="IPR011050">
    <property type="entry name" value="Pectin_lyase_fold/virulence"/>
</dbReference>
<dbReference type="InterPro" id="IPR023226">
    <property type="entry name" value="Glyco_hydro_49_N_dom"/>
</dbReference>
<evidence type="ECO:0000313" key="4">
    <source>
        <dbReference type="Proteomes" id="UP001165393"/>
    </source>
</evidence>
<dbReference type="Pfam" id="PF17433">
    <property type="entry name" value="Glyco_hydro_49N"/>
    <property type="match status" value="1"/>
</dbReference>
<dbReference type="RefSeq" id="WP_251260364.1">
    <property type="nucleotide sequence ID" value="NZ_JAMQGP010000002.1"/>
</dbReference>
<feature type="domain" description="Glycoside hydrolase family 49 N-terminal" evidence="2">
    <location>
        <begin position="70"/>
        <end position="172"/>
    </location>
</feature>
<feature type="signal peptide" evidence="1">
    <location>
        <begin position="1"/>
        <end position="24"/>
    </location>
</feature>
<gene>
    <name evidence="3" type="ORF">NAF29_04800</name>
</gene>
<proteinExistence type="predicted"/>
<dbReference type="GO" id="GO:0004553">
    <property type="term" value="F:hydrolase activity, hydrolyzing O-glycosyl compounds"/>
    <property type="evidence" value="ECO:0007669"/>
    <property type="project" value="InterPro"/>
</dbReference>
<accession>A0AA41W5H2</accession>
<sequence length="596" mass="66195">MKSSFIAVMLLGVVCHITSFSSQAALAPSTSESNEPVANSIVYDYGDLGEFLSDKYIVTVDGVSSTVLKTFPRDAGLCGNYPRCDGAKVYRENNRTMSWTGFSFKQSVEVVVTKTDATSGSVSDIKVLPSHNEGVDYLVVSKDLKKREIKLRLFKPNLKLSVEYVDERYMPYRQIPFDSLMLFADQPESKDLAKVPAKPDQNTYFVSADKPFNAKFAAKVATVAFQPGTHDLGYWRVPESVKHVYIAGGAYVRGAIDAGIKGTKYKNGFTLSGRGVLSGDPFPWRANADKDGLVACETMVNGERQSADCWANSVKLVRIKSNDYLVEGVTIVNAPHYSLITKAVNPKRSQGRIDNVKLFGNWLYNNDGFGPNDNDVINDCFVSAYDDAFKVYHHNMVIENCTVWQMDNGAVFQFGWFPKNVTHAVIRNIDVIHAETTGLNQNASILNYAQRTEKLRKHETQAPKSDIKNIRVEGLRVYGPVTRFFGFENYQPRHTAQSFTNWLVKDVELDALVQPEEYGTRKHPGKIFSEGSGNGTIVGPNRRPFNAIIDQADRGRIQGFVIENMTIGGQKLTADNAATLGLMDIQTKAEGDVVFK</sequence>
<dbReference type="SUPFAM" id="SSF51126">
    <property type="entry name" value="Pectin lyase-like"/>
    <property type="match status" value="1"/>
</dbReference>
<feature type="chain" id="PRO_5041312411" description="Glycoside hydrolase family 49 N-terminal domain-containing protein" evidence="1">
    <location>
        <begin position="25"/>
        <end position="596"/>
    </location>
</feature>
<dbReference type="Proteomes" id="UP001165393">
    <property type="component" value="Unassembled WGS sequence"/>
</dbReference>
<dbReference type="InterPro" id="IPR035953">
    <property type="entry name" value="Dextranase_N-ter"/>
</dbReference>
<dbReference type="InterPro" id="IPR012334">
    <property type="entry name" value="Pectin_lyas_fold"/>
</dbReference>
<evidence type="ECO:0000313" key="3">
    <source>
        <dbReference type="EMBL" id="MCM2678995.1"/>
    </source>
</evidence>
<protein>
    <recommendedName>
        <fullName evidence="2">Glycoside hydrolase family 49 N-terminal domain-containing protein</fullName>
    </recommendedName>
</protein>
<keyword evidence="1" id="KW-0732">Signal</keyword>
<organism evidence="3 4">
    <name type="scientific">Echinimonas agarilytica</name>
    <dbReference type="NCBI Taxonomy" id="1215918"/>
    <lineage>
        <taxon>Bacteria</taxon>
        <taxon>Pseudomonadati</taxon>
        <taxon>Pseudomonadota</taxon>
        <taxon>Gammaproteobacteria</taxon>
        <taxon>Alteromonadales</taxon>
        <taxon>Echinimonadaceae</taxon>
        <taxon>Echinimonas</taxon>
    </lineage>
</organism>
<reference evidence="3 4" key="1">
    <citation type="journal article" date="2013" name="Antonie Van Leeuwenhoek">
        <title>Echinimonas agarilytica gen. nov., sp. nov., a new gammaproteobacterium isolated from the sea urchin Strongylocentrotus intermedius.</title>
        <authorList>
            <person name="Nedashkovskaya O.I."/>
            <person name="Stenkova A.M."/>
            <person name="Zhukova N.V."/>
            <person name="Van Trappen S."/>
            <person name="Lee J.S."/>
            <person name="Kim S.B."/>
        </authorList>
    </citation>
    <scope>NUCLEOTIDE SEQUENCE [LARGE SCALE GENOMIC DNA]</scope>
    <source>
        <strain evidence="3 4">KMM 6351</strain>
    </source>
</reference>
<dbReference type="Gene3D" id="2.160.20.10">
    <property type="entry name" value="Single-stranded right-handed beta-helix, Pectin lyase-like"/>
    <property type="match status" value="1"/>
</dbReference>
<keyword evidence="4" id="KW-1185">Reference proteome</keyword>
<comment type="caution">
    <text evidence="3">The sequence shown here is derived from an EMBL/GenBank/DDBJ whole genome shotgun (WGS) entry which is preliminary data.</text>
</comment>
<evidence type="ECO:0000259" key="2">
    <source>
        <dbReference type="Pfam" id="PF17433"/>
    </source>
</evidence>
<dbReference type="AlphaFoldDB" id="A0AA41W5H2"/>